<accession>A0A2A6BVD7</accession>
<dbReference type="OrthoDB" id="5962384at2759"/>
<dbReference type="Proteomes" id="UP000005239">
    <property type="component" value="Unassembled WGS sequence"/>
</dbReference>
<dbReference type="GO" id="GO:0045202">
    <property type="term" value="C:synapse"/>
    <property type="evidence" value="ECO:0007669"/>
    <property type="project" value="GOC"/>
</dbReference>
<dbReference type="SUPFAM" id="SSF50044">
    <property type="entry name" value="SH3-domain"/>
    <property type="match status" value="1"/>
</dbReference>
<dbReference type="GO" id="GO:0006816">
    <property type="term" value="P:calcium ion transport"/>
    <property type="evidence" value="ECO:0000318"/>
    <property type="project" value="GO_Central"/>
</dbReference>
<sequence>MHSIAREQLQNYLHSYKRTMREEGLSIRHDGKKVHEERKKGKRERAEEILTRTANSRVAFAVRCLVDYDGSLDYESPLTSFTISFNIGDFLHIYTRYSIDWWIGRKVEEGHTLSFIPTAQRLTRITPVKEFPDKNDSFFEESNPFIVVPSTRPIVLLGPCNQDSLLTRRLHTALRLTITKKFMGRIRMLKTTLGERKQQQSFGVLVAGQQVAGQIGQVIRSTRNRAITRQDTEATIDTVNEFTDEREMQLITNMTNDLSLLILQSPFLQTPMDIAKHPLAPITILVKISNRKILAKLLRKTGCPNSNLAGADALNVMPKSSFDMVVEDGSLDGATDKISEYLEKYWLAVHPPHPLLGPIENTKKESNISFRPSTPAHKKLSQVFSFK</sequence>
<proteinExistence type="predicted"/>
<evidence type="ECO:0000313" key="1">
    <source>
        <dbReference type="EnsemblMetazoa" id="PPA40261.1"/>
    </source>
</evidence>
<dbReference type="GO" id="GO:0005891">
    <property type="term" value="C:voltage-gated calcium channel complex"/>
    <property type="evidence" value="ECO:0000318"/>
    <property type="project" value="GO_Central"/>
</dbReference>
<dbReference type="PANTHER" id="PTHR11824">
    <property type="entry name" value="VOLTAGE-DEPENDENT CALCIUM CHANNEL BETA SUBUNIT"/>
    <property type="match status" value="1"/>
</dbReference>
<dbReference type="EnsemblMetazoa" id="PPA40261.1">
    <property type="protein sequence ID" value="PPA40261.1"/>
    <property type="gene ID" value="WBGene00278630"/>
</dbReference>
<dbReference type="InterPro" id="IPR036028">
    <property type="entry name" value="SH3-like_dom_sf"/>
</dbReference>
<dbReference type="GO" id="GO:0008331">
    <property type="term" value="F:high voltage-gated calcium channel activity"/>
    <property type="evidence" value="ECO:0000318"/>
    <property type="project" value="GO_Central"/>
</dbReference>
<organism evidence="1 2">
    <name type="scientific">Pristionchus pacificus</name>
    <name type="common">Parasitic nematode worm</name>
    <dbReference type="NCBI Taxonomy" id="54126"/>
    <lineage>
        <taxon>Eukaryota</taxon>
        <taxon>Metazoa</taxon>
        <taxon>Ecdysozoa</taxon>
        <taxon>Nematoda</taxon>
        <taxon>Chromadorea</taxon>
        <taxon>Rhabditida</taxon>
        <taxon>Rhabditina</taxon>
        <taxon>Diplogasteromorpha</taxon>
        <taxon>Diplogasteroidea</taxon>
        <taxon>Neodiplogasteridae</taxon>
        <taxon>Pristionchus</taxon>
    </lineage>
</organism>
<name>A0A2A6BVD7_PRIPA</name>
<dbReference type="Gene3D" id="3.40.50.300">
    <property type="entry name" value="P-loop containing nucleotide triphosphate hydrolases"/>
    <property type="match status" value="1"/>
</dbReference>
<dbReference type="GO" id="GO:0007268">
    <property type="term" value="P:chemical synaptic transmission"/>
    <property type="evidence" value="ECO:0000318"/>
    <property type="project" value="GO_Central"/>
</dbReference>
<gene>
    <name evidence="1" type="primary">WBGene00278630</name>
</gene>
<protein>
    <submittedName>
        <fullName evidence="1">Ccb-2</fullName>
    </submittedName>
</protein>
<reference evidence="2" key="1">
    <citation type="journal article" date="2008" name="Nat. Genet.">
        <title>The Pristionchus pacificus genome provides a unique perspective on nematode lifestyle and parasitism.</title>
        <authorList>
            <person name="Dieterich C."/>
            <person name="Clifton S.W."/>
            <person name="Schuster L.N."/>
            <person name="Chinwalla A."/>
            <person name="Delehaunty K."/>
            <person name="Dinkelacker I."/>
            <person name="Fulton L."/>
            <person name="Fulton R."/>
            <person name="Godfrey J."/>
            <person name="Minx P."/>
            <person name="Mitreva M."/>
            <person name="Roeseler W."/>
            <person name="Tian H."/>
            <person name="Witte H."/>
            <person name="Yang S.P."/>
            <person name="Wilson R.K."/>
            <person name="Sommer R.J."/>
        </authorList>
    </citation>
    <scope>NUCLEOTIDE SEQUENCE [LARGE SCALE GENOMIC DNA]</scope>
    <source>
        <strain evidence="2">PS312</strain>
    </source>
</reference>
<dbReference type="Gene3D" id="2.30.30.40">
    <property type="entry name" value="SH3 Domains"/>
    <property type="match status" value="1"/>
</dbReference>
<reference evidence="1" key="2">
    <citation type="submission" date="2022-06" db="UniProtKB">
        <authorList>
            <consortium name="EnsemblMetazoa"/>
        </authorList>
    </citation>
    <scope>IDENTIFICATION</scope>
    <source>
        <strain evidence="1">PS312</strain>
    </source>
</reference>
<dbReference type="InterPro" id="IPR027417">
    <property type="entry name" value="P-loop_NTPase"/>
</dbReference>
<keyword evidence="2" id="KW-1185">Reference proteome</keyword>
<evidence type="ECO:0000313" key="2">
    <source>
        <dbReference type="Proteomes" id="UP000005239"/>
    </source>
</evidence>
<dbReference type="SUPFAM" id="SSF52540">
    <property type="entry name" value="P-loop containing nucleoside triphosphate hydrolases"/>
    <property type="match status" value="1"/>
</dbReference>
<accession>A0A8R1YXB5</accession>
<dbReference type="AlphaFoldDB" id="A0A2A6BVD7"/>